<dbReference type="CDD" id="cd08646">
    <property type="entry name" value="FMT_core_Met-tRNA-FMT_N"/>
    <property type="match status" value="1"/>
</dbReference>
<dbReference type="EC" id="2.1.2.9" evidence="2"/>
<dbReference type="GO" id="GO:0005829">
    <property type="term" value="C:cytosol"/>
    <property type="evidence" value="ECO:0007669"/>
    <property type="project" value="TreeGrafter"/>
</dbReference>
<dbReference type="InterPro" id="IPR041711">
    <property type="entry name" value="Met-tRNA-FMT_N"/>
</dbReference>
<dbReference type="PANTHER" id="PTHR11138:SF5">
    <property type="entry name" value="METHIONYL-TRNA FORMYLTRANSFERASE, MITOCHONDRIAL"/>
    <property type="match status" value="1"/>
</dbReference>
<dbReference type="InterPro" id="IPR005794">
    <property type="entry name" value="Fmt"/>
</dbReference>
<feature type="domain" description="Formyl transferase N-terminal" evidence="5">
    <location>
        <begin position="7"/>
        <end position="158"/>
    </location>
</feature>
<protein>
    <recommendedName>
        <fullName evidence="2">methionyl-tRNA formyltransferase</fullName>
        <ecNumber evidence="2">2.1.2.9</ecNumber>
    </recommendedName>
</protein>
<reference evidence="7 8" key="1">
    <citation type="journal article" date="2016" name="Nat. Commun.">
        <title>Thousands of microbial genomes shed light on interconnected biogeochemical processes in an aquifer system.</title>
        <authorList>
            <person name="Anantharaman K."/>
            <person name="Brown C.T."/>
            <person name="Hug L.A."/>
            <person name="Sharon I."/>
            <person name="Castelle C.J."/>
            <person name="Probst A.J."/>
            <person name="Thomas B.C."/>
            <person name="Singh A."/>
            <person name="Wilkins M.J."/>
            <person name="Karaoz U."/>
            <person name="Brodie E.L."/>
            <person name="Williams K.H."/>
            <person name="Hubbard S.S."/>
            <person name="Banfield J.F."/>
        </authorList>
    </citation>
    <scope>NUCLEOTIDE SEQUENCE [LARGE SCALE GENOMIC DNA]</scope>
</reference>
<name>A0A1F5EHS2_9BACT</name>
<organism evidence="7 8">
    <name type="scientific">Candidatus Campbellbacteria bacterium RIFCSPLOWO2_02_35_12</name>
    <dbReference type="NCBI Taxonomy" id="1797580"/>
    <lineage>
        <taxon>Bacteria</taxon>
        <taxon>Candidatus Campbelliibacteriota</taxon>
    </lineage>
</organism>
<dbReference type="AlphaFoldDB" id="A0A1F5EHS2"/>
<comment type="caution">
    <text evidence="7">The sequence shown here is derived from an EMBL/GenBank/DDBJ whole genome shotgun (WGS) entry which is preliminary data.</text>
</comment>
<dbReference type="Gene3D" id="3.40.50.12230">
    <property type="match status" value="1"/>
</dbReference>
<dbReference type="Pfam" id="PF02911">
    <property type="entry name" value="Formyl_trans_C"/>
    <property type="match status" value="1"/>
</dbReference>
<evidence type="ECO:0000256" key="2">
    <source>
        <dbReference type="ARBA" id="ARBA00012261"/>
    </source>
</evidence>
<dbReference type="NCBIfam" id="TIGR00460">
    <property type="entry name" value="fmt"/>
    <property type="match status" value="1"/>
</dbReference>
<accession>A0A1F5EHS2</accession>
<comment type="similarity">
    <text evidence="1">Belongs to the Fmt family.</text>
</comment>
<dbReference type="SUPFAM" id="SSF53328">
    <property type="entry name" value="Formyltransferase"/>
    <property type="match status" value="1"/>
</dbReference>
<evidence type="ECO:0000256" key="3">
    <source>
        <dbReference type="ARBA" id="ARBA00022679"/>
    </source>
</evidence>
<evidence type="ECO:0000259" key="6">
    <source>
        <dbReference type="Pfam" id="PF02911"/>
    </source>
</evidence>
<dbReference type="STRING" id="1797580.A2Z61_01790"/>
<evidence type="ECO:0000256" key="4">
    <source>
        <dbReference type="ARBA" id="ARBA00022917"/>
    </source>
</evidence>
<dbReference type="Proteomes" id="UP000186029">
    <property type="component" value="Unassembled WGS sequence"/>
</dbReference>
<evidence type="ECO:0000313" key="7">
    <source>
        <dbReference type="EMBL" id="OGD66979.1"/>
    </source>
</evidence>
<dbReference type="InterPro" id="IPR036477">
    <property type="entry name" value="Formyl_transf_N_sf"/>
</dbReference>
<dbReference type="GO" id="GO:0004479">
    <property type="term" value="F:methionyl-tRNA formyltransferase activity"/>
    <property type="evidence" value="ECO:0007669"/>
    <property type="project" value="UniProtKB-EC"/>
</dbReference>
<keyword evidence="4" id="KW-0648">Protein biosynthesis</keyword>
<dbReference type="InterPro" id="IPR005793">
    <property type="entry name" value="Formyl_trans_C"/>
</dbReference>
<evidence type="ECO:0000259" key="5">
    <source>
        <dbReference type="Pfam" id="PF00551"/>
    </source>
</evidence>
<dbReference type="PANTHER" id="PTHR11138">
    <property type="entry name" value="METHIONYL-TRNA FORMYLTRANSFERASE"/>
    <property type="match status" value="1"/>
</dbReference>
<keyword evidence="3 7" id="KW-0808">Transferase</keyword>
<evidence type="ECO:0000313" key="8">
    <source>
        <dbReference type="Proteomes" id="UP000186029"/>
    </source>
</evidence>
<dbReference type="EMBL" id="MFAC01000015">
    <property type="protein sequence ID" value="OGD66979.1"/>
    <property type="molecule type" value="Genomic_DNA"/>
</dbReference>
<dbReference type="InterPro" id="IPR011034">
    <property type="entry name" value="Formyl_transferase-like_C_sf"/>
</dbReference>
<evidence type="ECO:0000256" key="1">
    <source>
        <dbReference type="ARBA" id="ARBA00010699"/>
    </source>
</evidence>
<gene>
    <name evidence="7" type="ORF">A2Z61_01790</name>
</gene>
<sequence length="286" mass="32402">MTLNKYKITFFGTPDIAVIVLEELKKANIIPTLIITAPDKPKGRKLIMTPPPVKIWALKNNIIAMQPEKLDDNVLNMLSKGNYDLFIVASYGKILKKELIEIPKYKTINVHPSLLPKLRGASPVISAILRDEKKTGVTIILIDEGMDSGPILEQKVIDFSDNPKWPLKASALGKILAIEGGKMLTEIIPKWIAGKIKPKTQVHKKATFTKKIKKEDGLINLDDKPYKNLLKIRGFEEWPTAYFFMEKNNKKIRVKITDATLENGDLKIKTVIPEGKKQMDYEDFLR</sequence>
<feature type="domain" description="Formyl transferase C-terminal" evidence="6">
    <location>
        <begin position="211"/>
        <end position="262"/>
    </location>
</feature>
<proteinExistence type="inferred from homology"/>
<dbReference type="Pfam" id="PF00551">
    <property type="entry name" value="Formyl_trans_N"/>
    <property type="match status" value="1"/>
</dbReference>
<dbReference type="InterPro" id="IPR002376">
    <property type="entry name" value="Formyl_transf_N"/>
</dbReference>
<dbReference type="SUPFAM" id="SSF50486">
    <property type="entry name" value="FMT C-terminal domain-like"/>
    <property type="match status" value="1"/>
</dbReference>